<organism evidence="12 13">
    <name type="scientific">Marchantia polymorpha</name>
    <name type="common">Common liverwort</name>
    <name type="synonym">Marchantia aquatica</name>
    <dbReference type="NCBI Taxonomy" id="3197"/>
    <lineage>
        <taxon>Eukaryota</taxon>
        <taxon>Viridiplantae</taxon>
        <taxon>Streptophyta</taxon>
        <taxon>Embryophyta</taxon>
        <taxon>Marchantiophyta</taxon>
        <taxon>Marchantiopsida</taxon>
        <taxon>Marchantiidae</taxon>
        <taxon>Marchantiales</taxon>
        <taxon>Marchantiaceae</taxon>
        <taxon>Marchantia</taxon>
    </lineage>
</organism>
<dbReference type="EMBL" id="KZ772717">
    <property type="protein sequence ID" value="PTQ39423.1"/>
    <property type="molecule type" value="Genomic_DNA"/>
</dbReference>
<dbReference type="CDD" id="cd00143">
    <property type="entry name" value="PP2Cc"/>
    <property type="match status" value="1"/>
</dbReference>
<evidence type="ECO:0000313" key="12">
    <source>
        <dbReference type="EMBL" id="PTQ39423.1"/>
    </source>
</evidence>
<keyword evidence="4" id="KW-0479">Metal-binding</keyword>
<keyword evidence="6" id="KW-0460">Magnesium</keyword>
<dbReference type="PANTHER" id="PTHR13832:SF589">
    <property type="entry name" value="[PYRUVATE DEHYDROGENASE [ACETYL-TRANSFERRING]]-PHOSPHATASE 2, MITOCHONDRIAL"/>
    <property type="match status" value="1"/>
</dbReference>
<dbReference type="Pfam" id="PF00481">
    <property type="entry name" value="PP2C"/>
    <property type="match status" value="1"/>
</dbReference>
<comment type="cofactor">
    <cofactor evidence="2">
        <name>Mg(2+)</name>
        <dbReference type="ChEBI" id="CHEBI:18420"/>
    </cofactor>
</comment>
<evidence type="ECO:0000259" key="11">
    <source>
        <dbReference type="PROSITE" id="PS51746"/>
    </source>
</evidence>
<evidence type="ECO:0000256" key="4">
    <source>
        <dbReference type="ARBA" id="ARBA00022723"/>
    </source>
</evidence>
<dbReference type="Gramene" id="Mp6g19810.1">
    <property type="protein sequence ID" value="Mp6g19810.1.cds"/>
    <property type="gene ID" value="Mp6g19810"/>
</dbReference>
<dbReference type="EC" id="3.1.3.16" evidence="3"/>
<dbReference type="InterPro" id="IPR036457">
    <property type="entry name" value="PPM-type-like_dom_sf"/>
</dbReference>
<evidence type="ECO:0000256" key="7">
    <source>
        <dbReference type="ARBA" id="ARBA00022912"/>
    </source>
</evidence>
<dbReference type="SUPFAM" id="SSF81606">
    <property type="entry name" value="PP2C-like"/>
    <property type="match status" value="1"/>
</dbReference>
<evidence type="ECO:0000256" key="9">
    <source>
        <dbReference type="RuleBase" id="RU003465"/>
    </source>
</evidence>
<dbReference type="PROSITE" id="PS51746">
    <property type="entry name" value="PPM_2"/>
    <property type="match status" value="1"/>
</dbReference>
<sequence length="428" mass="45938">MAGWAAVVSRGALCSRLAPSDCHASAGSSSNGGHQSCSSDGVGRNSGSLRHSSRSSLRIGSGTGASAASCSSCSSSSAAAPALQIATRGSSQWGQAASVGAPPAAEAETPDETVATGGRRGVHVGQMCVQGLREDMEDDIIVQEAPFGFTYAGVFDGHAGFATTEFLRNELYKDCVDCLEGGTLLEEGDQDALREAFEQAFLQADKRLLHWLENSAPEKEKESGSTATVAFVRNDIAAIAHVGDSRAVLSRGGKAVDLSGDHRPFGNSKTALAEIKRVKDQGGWVSHGRLCATLSVSRAFGDVGFKTQKQRMLDEGVRDRRWTQAFTQKLNMDGVWLEATPEVNRIELQKEDEFIIIGSDGLWDTFKSNDAVQFIRKQLKEHGDLQRATEAIVKATLERHGQDNISCIILDFGKVPKEETSILPFKFW</sequence>
<evidence type="ECO:0000256" key="6">
    <source>
        <dbReference type="ARBA" id="ARBA00022842"/>
    </source>
</evidence>
<dbReference type="Gene3D" id="3.60.40.10">
    <property type="entry name" value="PPM-type phosphatase domain"/>
    <property type="match status" value="1"/>
</dbReference>
<feature type="domain" description="PPM-type phosphatase" evidence="11">
    <location>
        <begin position="123"/>
        <end position="412"/>
    </location>
</feature>
<gene>
    <name evidence="12" type="ORF">MARPO_0045s0082</name>
</gene>
<evidence type="ECO:0000256" key="8">
    <source>
        <dbReference type="ARBA" id="ARBA00023211"/>
    </source>
</evidence>
<evidence type="ECO:0000256" key="1">
    <source>
        <dbReference type="ARBA" id="ARBA00001936"/>
    </source>
</evidence>
<dbReference type="Proteomes" id="UP000244005">
    <property type="component" value="Unassembled WGS sequence"/>
</dbReference>
<dbReference type="InterPro" id="IPR000222">
    <property type="entry name" value="PP2C_BS"/>
</dbReference>
<dbReference type="InterPro" id="IPR001932">
    <property type="entry name" value="PPM-type_phosphatase-like_dom"/>
</dbReference>
<evidence type="ECO:0000256" key="10">
    <source>
        <dbReference type="SAM" id="MobiDB-lite"/>
    </source>
</evidence>
<evidence type="ECO:0000313" key="13">
    <source>
        <dbReference type="Proteomes" id="UP000244005"/>
    </source>
</evidence>
<dbReference type="AlphaFoldDB" id="A0A2R6WZZ1"/>
<feature type="compositionally biased region" description="Low complexity" evidence="10">
    <location>
        <begin position="101"/>
        <end position="116"/>
    </location>
</feature>
<comment type="similarity">
    <text evidence="9">Belongs to the PP2C family.</text>
</comment>
<keyword evidence="7 9" id="KW-0904">Protein phosphatase</keyword>
<dbReference type="GO" id="GO:0004722">
    <property type="term" value="F:protein serine/threonine phosphatase activity"/>
    <property type="evidence" value="ECO:0000318"/>
    <property type="project" value="GO_Central"/>
</dbReference>
<keyword evidence="5 9" id="KW-0378">Hydrolase</keyword>
<proteinExistence type="inferred from homology"/>
<protein>
    <recommendedName>
        <fullName evidence="3">protein-serine/threonine phosphatase</fullName>
        <ecNumber evidence="3">3.1.3.16</ecNumber>
    </recommendedName>
</protein>
<feature type="region of interest" description="Disordered" evidence="10">
    <location>
        <begin position="94"/>
        <end position="119"/>
    </location>
</feature>
<name>A0A2R6WZZ1_MARPO</name>
<comment type="cofactor">
    <cofactor evidence="1">
        <name>Mn(2+)</name>
        <dbReference type="ChEBI" id="CHEBI:29035"/>
    </cofactor>
</comment>
<evidence type="ECO:0000256" key="3">
    <source>
        <dbReference type="ARBA" id="ARBA00013081"/>
    </source>
</evidence>
<evidence type="ECO:0000256" key="2">
    <source>
        <dbReference type="ARBA" id="ARBA00001946"/>
    </source>
</evidence>
<dbReference type="GO" id="GO:0007165">
    <property type="term" value="P:signal transduction"/>
    <property type="evidence" value="ECO:0000318"/>
    <property type="project" value="GO_Central"/>
</dbReference>
<dbReference type="InterPro" id="IPR015655">
    <property type="entry name" value="PP2C"/>
</dbReference>
<accession>A0A2R6WZZ1</accession>
<evidence type="ECO:0000256" key="5">
    <source>
        <dbReference type="ARBA" id="ARBA00022801"/>
    </source>
</evidence>
<feature type="region of interest" description="Disordered" evidence="10">
    <location>
        <begin position="24"/>
        <end position="60"/>
    </location>
</feature>
<dbReference type="OMA" id="WCHASAA"/>
<dbReference type="OrthoDB" id="10264738at2759"/>
<keyword evidence="13" id="KW-1185">Reference proteome</keyword>
<dbReference type="PROSITE" id="PS01032">
    <property type="entry name" value="PPM_1"/>
    <property type="match status" value="1"/>
</dbReference>
<dbReference type="PANTHER" id="PTHR13832">
    <property type="entry name" value="PROTEIN PHOSPHATASE 2C"/>
    <property type="match status" value="1"/>
</dbReference>
<keyword evidence="8" id="KW-0464">Manganese</keyword>
<dbReference type="SMART" id="SM00332">
    <property type="entry name" value="PP2Cc"/>
    <property type="match status" value="1"/>
</dbReference>
<reference evidence="13" key="1">
    <citation type="journal article" date="2017" name="Cell">
        <title>Insights into land plant evolution garnered from the Marchantia polymorpha genome.</title>
        <authorList>
            <person name="Bowman J.L."/>
            <person name="Kohchi T."/>
            <person name="Yamato K.T."/>
            <person name="Jenkins J."/>
            <person name="Shu S."/>
            <person name="Ishizaki K."/>
            <person name="Yamaoka S."/>
            <person name="Nishihama R."/>
            <person name="Nakamura Y."/>
            <person name="Berger F."/>
            <person name="Adam C."/>
            <person name="Aki S.S."/>
            <person name="Althoff F."/>
            <person name="Araki T."/>
            <person name="Arteaga-Vazquez M.A."/>
            <person name="Balasubrmanian S."/>
            <person name="Barry K."/>
            <person name="Bauer D."/>
            <person name="Boehm C.R."/>
            <person name="Briginshaw L."/>
            <person name="Caballero-Perez J."/>
            <person name="Catarino B."/>
            <person name="Chen F."/>
            <person name="Chiyoda S."/>
            <person name="Chovatia M."/>
            <person name="Davies K.M."/>
            <person name="Delmans M."/>
            <person name="Demura T."/>
            <person name="Dierschke T."/>
            <person name="Dolan L."/>
            <person name="Dorantes-Acosta A.E."/>
            <person name="Eklund D.M."/>
            <person name="Florent S.N."/>
            <person name="Flores-Sandoval E."/>
            <person name="Fujiyama A."/>
            <person name="Fukuzawa H."/>
            <person name="Galik B."/>
            <person name="Grimanelli D."/>
            <person name="Grimwood J."/>
            <person name="Grossniklaus U."/>
            <person name="Hamada T."/>
            <person name="Haseloff J."/>
            <person name="Hetherington A.J."/>
            <person name="Higo A."/>
            <person name="Hirakawa Y."/>
            <person name="Hundley H.N."/>
            <person name="Ikeda Y."/>
            <person name="Inoue K."/>
            <person name="Inoue S.I."/>
            <person name="Ishida S."/>
            <person name="Jia Q."/>
            <person name="Kakita M."/>
            <person name="Kanazawa T."/>
            <person name="Kawai Y."/>
            <person name="Kawashima T."/>
            <person name="Kennedy M."/>
            <person name="Kinose K."/>
            <person name="Kinoshita T."/>
            <person name="Kohara Y."/>
            <person name="Koide E."/>
            <person name="Komatsu K."/>
            <person name="Kopischke S."/>
            <person name="Kubo M."/>
            <person name="Kyozuka J."/>
            <person name="Lagercrantz U."/>
            <person name="Lin S.S."/>
            <person name="Lindquist E."/>
            <person name="Lipzen A.M."/>
            <person name="Lu C.W."/>
            <person name="De Luna E."/>
            <person name="Martienssen R.A."/>
            <person name="Minamino N."/>
            <person name="Mizutani M."/>
            <person name="Mizutani M."/>
            <person name="Mochizuki N."/>
            <person name="Monte I."/>
            <person name="Mosher R."/>
            <person name="Nagasaki H."/>
            <person name="Nakagami H."/>
            <person name="Naramoto S."/>
            <person name="Nishitani K."/>
            <person name="Ohtani M."/>
            <person name="Okamoto T."/>
            <person name="Okumura M."/>
            <person name="Phillips J."/>
            <person name="Pollak B."/>
            <person name="Reinders A."/>
            <person name="Rovekamp M."/>
            <person name="Sano R."/>
            <person name="Sawa S."/>
            <person name="Schmid M.W."/>
            <person name="Shirakawa M."/>
            <person name="Solano R."/>
            <person name="Spunde A."/>
            <person name="Suetsugu N."/>
            <person name="Sugano S."/>
            <person name="Sugiyama A."/>
            <person name="Sun R."/>
            <person name="Suzuki Y."/>
            <person name="Takenaka M."/>
            <person name="Takezawa D."/>
            <person name="Tomogane H."/>
            <person name="Tsuzuki M."/>
            <person name="Ueda T."/>
            <person name="Umeda M."/>
            <person name="Ward J.M."/>
            <person name="Watanabe Y."/>
            <person name="Yazaki K."/>
            <person name="Yokoyama R."/>
            <person name="Yoshitake Y."/>
            <person name="Yotsui I."/>
            <person name="Zachgo S."/>
            <person name="Schmutz J."/>
        </authorList>
    </citation>
    <scope>NUCLEOTIDE SEQUENCE [LARGE SCALE GENOMIC DNA]</scope>
    <source>
        <strain evidence="13">Tak-1</strain>
    </source>
</reference>
<dbReference type="GO" id="GO:0046872">
    <property type="term" value="F:metal ion binding"/>
    <property type="evidence" value="ECO:0007669"/>
    <property type="project" value="UniProtKB-KW"/>
</dbReference>